<dbReference type="EMBL" id="BART01033947">
    <property type="protein sequence ID" value="GAH12820.1"/>
    <property type="molecule type" value="Genomic_DNA"/>
</dbReference>
<name>X1DX73_9ZZZZ</name>
<dbReference type="AlphaFoldDB" id="X1DX73"/>
<dbReference type="CDD" id="cd11614">
    <property type="entry name" value="SAF_CpaB_FlgA_like"/>
    <property type="match status" value="1"/>
</dbReference>
<accession>X1DX73</accession>
<organism evidence="1">
    <name type="scientific">marine sediment metagenome</name>
    <dbReference type="NCBI Taxonomy" id="412755"/>
    <lineage>
        <taxon>unclassified sequences</taxon>
        <taxon>metagenomes</taxon>
        <taxon>ecological metagenomes</taxon>
    </lineage>
</organism>
<gene>
    <name evidence="1" type="ORF">S01H4_58166</name>
</gene>
<comment type="caution">
    <text evidence="1">The sequence shown here is derived from an EMBL/GenBank/DDBJ whole genome shotgun (WGS) entry which is preliminary data.</text>
</comment>
<sequence length="139" mass="14887">MVGSKANHTLPISSVKTNFSESSGVTARVIVFISDFLALSSVEEEVEKIEVLIAAQNIPGETQVETIIADGSVITQAIPRKYLAEGVLISLEDYKGYIAAVPINKGEQITATKLIKPEDIGLAFMIPDDMVAISIPVNE</sequence>
<feature type="non-terminal residue" evidence="1">
    <location>
        <position position="139"/>
    </location>
</feature>
<protein>
    <submittedName>
        <fullName evidence="1">Uncharacterized protein</fullName>
    </submittedName>
</protein>
<reference evidence="1" key="1">
    <citation type="journal article" date="2014" name="Front. Microbiol.">
        <title>High frequency of phylogenetically diverse reductive dehalogenase-homologous genes in deep subseafloor sedimentary metagenomes.</title>
        <authorList>
            <person name="Kawai M."/>
            <person name="Futagami T."/>
            <person name="Toyoda A."/>
            <person name="Takaki Y."/>
            <person name="Nishi S."/>
            <person name="Hori S."/>
            <person name="Arai W."/>
            <person name="Tsubouchi T."/>
            <person name="Morono Y."/>
            <person name="Uchiyama I."/>
            <person name="Ito T."/>
            <person name="Fujiyama A."/>
            <person name="Inagaki F."/>
            <person name="Takami H."/>
        </authorList>
    </citation>
    <scope>NUCLEOTIDE SEQUENCE</scope>
    <source>
        <strain evidence="1">Expedition CK06-06</strain>
    </source>
</reference>
<proteinExistence type="predicted"/>
<evidence type="ECO:0000313" key="1">
    <source>
        <dbReference type="EMBL" id="GAH12820.1"/>
    </source>
</evidence>